<evidence type="ECO:0000313" key="3">
    <source>
        <dbReference type="Proteomes" id="UP000249185"/>
    </source>
</evidence>
<comment type="caution">
    <text evidence="2">The sequence shown here is derived from an EMBL/GenBank/DDBJ whole genome shotgun (WGS) entry which is preliminary data.</text>
</comment>
<reference evidence="2 3" key="1">
    <citation type="submission" date="2017-08" db="EMBL/GenBank/DDBJ databases">
        <title>Infants hospitalized years apart are colonized by the same room-sourced microbial strains.</title>
        <authorList>
            <person name="Brooks B."/>
            <person name="Olm M.R."/>
            <person name="Firek B.A."/>
            <person name="Baker R."/>
            <person name="Thomas B.C."/>
            <person name="Morowitz M.J."/>
            <person name="Banfield J.F."/>
        </authorList>
    </citation>
    <scope>NUCLEOTIDE SEQUENCE [LARGE SCALE GENOMIC DNA]</scope>
    <source>
        <strain evidence="2">S2_005_002_R2_34</strain>
    </source>
</reference>
<evidence type="ECO:0000313" key="2">
    <source>
        <dbReference type="EMBL" id="PZQ50400.1"/>
    </source>
</evidence>
<dbReference type="AlphaFoldDB" id="A0A2W5QG11"/>
<gene>
    <name evidence="2" type="ORF">DI556_07545</name>
</gene>
<dbReference type="Proteomes" id="UP000249185">
    <property type="component" value="Unassembled WGS sequence"/>
</dbReference>
<feature type="coiled-coil region" evidence="1">
    <location>
        <begin position="113"/>
        <end position="140"/>
    </location>
</feature>
<evidence type="ECO:0000256" key="1">
    <source>
        <dbReference type="SAM" id="Coils"/>
    </source>
</evidence>
<keyword evidence="1" id="KW-0175">Coiled coil</keyword>
<accession>A0A2W5QG11</accession>
<name>A0A2W5QG11_RHOSU</name>
<organism evidence="2 3">
    <name type="scientific">Rhodovulum sulfidophilum</name>
    <name type="common">Rhodobacter sulfidophilus</name>
    <dbReference type="NCBI Taxonomy" id="35806"/>
    <lineage>
        <taxon>Bacteria</taxon>
        <taxon>Pseudomonadati</taxon>
        <taxon>Pseudomonadota</taxon>
        <taxon>Alphaproteobacteria</taxon>
        <taxon>Rhodobacterales</taxon>
        <taxon>Paracoccaceae</taxon>
        <taxon>Rhodovulum</taxon>
    </lineage>
</organism>
<dbReference type="EMBL" id="QFPW01000004">
    <property type="protein sequence ID" value="PZQ50400.1"/>
    <property type="molecule type" value="Genomic_DNA"/>
</dbReference>
<sequence>MHEVLFEVPPALAAGLANGSIQRFGAILKSAETGRIVAHMQETGLGPTLLWRMADFSAGGPLGLVGQAVQVVQNEQIKAAIGVLHQLQLSNMILSGVGIGISAAGFAVVTAKIARLQKGVDDLRDAAERIEREMARGKEDRLDRDLSRLDTACRQVDEAWLLRDGERQWQDAARALHERQGDFYAMAMRERDRHGADTRLFELLVEAWLLATSTRVSAWMASNEMDAALATAREALRDANRLTGMIDYTDLLPRGFTSMPRTERASRLEDARSGTRRFREREDMVESKVVLIRDLIQSGQDGRRFLEAARHEAKTPILLLTSDSRPVG</sequence>
<proteinExistence type="predicted"/>
<protein>
    <submittedName>
        <fullName evidence="2">Uncharacterized protein</fullName>
    </submittedName>
</protein>